<dbReference type="Gene3D" id="3.60.160.10">
    <property type="entry name" value="Mitochondrial biogenesis AIM24"/>
    <property type="match status" value="1"/>
</dbReference>
<dbReference type="KEGG" id="hsc:HVS_04215"/>
<evidence type="ECO:0008006" key="4">
    <source>
        <dbReference type="Google" id="ProtNLM"/>
    </source>
</evidence>
<reference evidence="2 3" key="1">
    <citation type="submission" date="2017-12" db="EMBL/GenBank/DDBJ databases">
        <title>Complete genome sequence of Herbivorax saccincola GGR1, a novel Cellulosome-producing hydrolytic bacterium in a thermophilic biogas plant, established by Illumina and Nanopore MinION sequencing.</title>
        <authorList>
            <person name="Pechtl A."/>
            <person name="Ruckert C."/>
            <person name="Koeck D.E."/>
            <person name="Maus I."/>
            <person name="Winkler A."/>
            <person name="Kalinowski J."/>
            <person name="Puhler A."/>
            <person name="Schwarz W.W."/>
            <person name="Zverlov V.V."/>
            <person name="Schluter A."/>
            <person name="Liebl W."/>
        </authorList>
    </citation>
    <scope>NUCLEOTIDE SEQUENCE [LARGE SCALE GENOMIC DNA]</scope>
    <source>
        <strain evidence="3">SR1</strain>
    </source>
</reference>
<dbReference type="InterPro" id="IPR036983">
    <property type="entry name" value="AIM24_sf"/>
</dbReference>
<dbReference type="PANTHER" id="PTHR38074:SF1">
    <property type="entry name" value="ALTERED INHERITANCE OF MITOCHONDRIA PROTEIN 24, MITOCHONDRIAL"/>
    <property type="match status" value="1"/>
</dbReference>
<gene>
    <name evidence="2" type="ORF">HVS_04215</name>
</gene>
<name>A0A2K9EC59_9FIRM</name>
<dbReference type="SUPFAM" id="SSF51219">
    <property type="entry name" value="TRAP-like"/>
    <property type="match status" value="1"/>
</dbReference>
<dbReference type="RefSeq" id="WP_101299525.1">
    <property type="nucleotide sequence ID" value="NZ_CP025197.1"/>
</dbReference>
<feature type="compositionally biased region" description="Gly residues" evidence="1">
    <location>
        <begin position="257"/>
        <end position="271"/>
    </location>
</feature>
<dbReference type="AlphaFoldDB" id="A0A2K9EC59"/>
<evidence type="ECO:0000313" key="2">
    <source>
        <dbReference type="EMBL" id="AUG56785.1"/>
    </source>
</evidence>
<evidence type="ECO:0000313" key="3">
    <source>
        <dbReference type="Proteomes" id="UP000233534"/>
    </source>
</evidence>
<dbReference type="PANTHER" id="PTHR38074">
    <property type="entry name" value="ALTERED INHERITANCE OF MITOCHONDRIA PROTEIN 24, MITOCHONDRIAL"/>
    <property type="match status" value="1"/>
</dbReference>
<dbReference type="InterPro" id="IPR016031">
    <property type="entry name" value="Trp_RNA-bd_attenuator-like_dom"/>
</dbReference>
<feature type="compositionally biased region" description="Low complexity" evidence="1">
    <location>
        <begin position="241"/>
        <end position="256"/>
    </location>
</feature>
<dbReference type="Proteomes" id="UP000233534">
    <property type="component" value="Chromosome"/>
</dbReference>
<sequence length="288" mass="30845">MFNLQTVNELSLFAQGQGLMYAKKGAMIAYQGHFKFEKLLIGPGKNLVSAIISNIARRLTGEYMELMKVTGQGNCFFAELAKHVTVINLNPGESIGVESENLLAFTDTCDYGVRPIGVGVISQKGLFTSKLTGKGPNAQVAVLSDGNPLVLDSPCCVDPDAVICWTGPDPGFKLDLNWKTFIGQTSGESYMLEFKNPGQKVLVQPSERESGLKIGIDDKRYRPDTQSSAFQNTRQNLQNTFGSFNSNQNQSFSSNQGFGGNQGFGSSGSAGSGGGIGNLLGNILSGRF</sequence>
<keyword evidence="3" id="KW-1185">Reference proteome</keyword>
<organism evidence="2 3">
    <name type="scientific">Acetivibrio saccincola</name>
    <dbReference type="NCBI Taxonomy" id="1677857"/>
    <lineage>
        <taxon>Bacteria</taxon>
        <taxon>Bacillati</taxon>
        <taxon>Bacillota</taxon>
        <taxon>Clostridia</taxon>
        <taxon>Eubacteriales</taxon>
        <taxon>Oscillospiraceae</taxon>
        <taxon>Acetivibrio</taxon>
    </lineage>
</organism>
<dbReference type="Pfam" id="PF01987">
    <property type="entry name" value="AIM24"/>
    <property type="match status" value="1"/>
</dbReference>
<protein>
    <recommendedName>
        <fullName evidence="4">Tryptophan RNA-binding attenuation protein</fullName>
    </recommendedName>
</protein>
<proteinExistence type="predicted"/>
<feature type="region of interest" description="Disordered" evidence="1">
    <location>
        <begin position="239"/>
        <end position="271"/>
    </location>
</feature>
<dbReference type="InterPro" id="IPR002838">
    <property type="entry name" value="AIM24"/>
</dbReference>
<dbReference type="EMBL" id="CP025197">
    <property type="protein sequence ID" value="AUG56785.1"/>
    <property type="molecule type" value="Genomic_DNA"/>
</dbReference>
<evidence type="ECO:0000256" key="1">
    <source>
        <dbReference type="SAM" id="MobiDB-lite"/>
    </source>
</evidence>
<accession>A0A2K9EC59</accession>